<dbReference type="InterPro" id="IPR051178">
    <property type="entry name" value="TfdA_dioxygenase"/>
</dbReference>
<reference evidence="7" key="1">
    <citation type="submission" date="2021-01" db="EMBL/GenBank/DDBJ databases">
        <authorList>
            <consortium name="Aspergillus chevalieri M1 genome sequencing consortium"/>
            <person name="Kazuki M."/>
            <person name="Futagami T."/>
        </authorList>
    </citation>
    <scope>NUCLEOTIDE SEQUENCE</scope>
    <source>
        <strain evidence="7">M1</strain>
    </source>
</reference>
<sequence>MTQTADISLIELRPGFAAEITGVDFANGVTEDASCFLRDAVTKYGVVVIRSTNLTDDTHVELARTFGELDDVTPYIAAGRKNRLKYDELFDVSNVEADGSIVDSEGPKGQANKVTLPFLHIRF</sequence>
<dbReference type="PANTHER" id="PTHR43779:SF3">
    <property type="entry name" value="(3R)-3-[(CARBOXYMETHYL)AMINO]FATTY ACID OXYGENASE_DECARBOXYLASE"/>
    <property type="match status" value="1"/>
</dbReference>
<dbReference type="GO" id="GO:0051213">
    <property type="term" value="F:dioxygenase activity"/>
    <property type="evidence" value="ECO:0007669"/>
    <property type="project" value="UniProtKB-KW"/>
</dbReference>
<dbReference type="SUPFAM" id="SSF51197">
    <property type="entry name" value="Clavaminate synthase-like"/>
    <property type="match status" value="1"/>
</dbReference>
<accession>A0A7R7ZLQ2</accession>
<evidence type="ECO:0000256" key="4">
    <source>
        <dbReference type="ARBA" id="ARBA00023002"/>
    </source>
</evidence>
<name>A0A7R7ZLQ2_ASPCH</name>
<dbReference type="KEGG" id="ache:ACHE_20795A"/>
<dbReference type="Proteomes" id="UP000637239">
    <property type="component" value="Chromosome 2"/>
</dbReference>
<organism evidence="7 8">
    <name type="scientific">Aspergillus chevalieri</name>
    <name type="common">Eurotium chevalieri</name>
    <dbReference type="NCBI Taxonomy" id="182096"/>
    <lineage>
        <taxon>Eukaryota</taxon>
        <taxon>Fungi</taxon>
        <taxon>Dikarya</taxon>
        <taxon>Ascomycota</taxon>
        <taxon>Pezizomycotina</taxon>
        <taxon>Eurotiomycetes</taxon>
        <taxon>Eurotiomycetidae</taxon>
        <taxon>Eurotiales</taxon>
        <taxon>Aspergillaceae</taxon>
        <taxon>Aspergillus</taxon>
        <taxon>Aspergillus subgen. Aspergillus</taxon>
    </lineage>
</organism>
<protein>
    <recommendedName>
        <fullName evidence="6">TauD/TfdA-like domain-containing protein</fullName>
    </recommendedName>
</protein>
<dbReference type="InterPro" id="IPR003819">
    <property type="entry name" value="TauD/TfdA-like"/>
</dbReference>
<dbReference type="GO" id="GO:0046872">
    <property type="term" value="F:metal ion binding"/>
    <property type="evidence" value="ECO:0007669"/>
    <property type="project" value="UniProtKB-KW"/>
</dbReference>
<dbReference type="Pfam" id="PF02668">
    <property type="entry name" value="TauD"/>
    <property type="match status" value="1"/>
</dbReference>
<keyword evidence="8" id="KW-1185">Reference proteome</keyword>
<gene>
    <name evidence="7" type="ORF">ACHE_20795A</name>
</gene>
<dbReference type="InterPro" id="IPR042098">
    <property type="entry name" value="TauD-like_sf"/>
</dbReference>
<evidence type="ECO:0000313" key="7">
    <source>
        <dbReference type="EMBL" id="BCR85337.1"/>
    </source>
</evidence>
<keyword evidence="3" id="KW-0223">Dioxygenase</keyword>
<evidence type="ECO:0000256" key="2">
    <source>
        <dbReference type="ARBA" id="ARBA00022723"/>
    </source>
</evidence>
<keyword evidence="5" id="KW-0408">Iron</keyword>
<evidence type="ECO:0000256" key="5">
    <source>
        <dbReference type="ARBA" id="ARBA00023004"/>
    </source>
</evidence>
<reference evidence="7" key="2">
    <citation type="submission" date="2021-02" db="EMBL/GenBank/DDBJ databases">
        <title>Aspergillus chevalieri M1 genome sequence.</title>
        <authorList>
            <person name="Kadooka C."/>
            <person name="Mori K."/>
            <person name="Futagami T."/>
        </authorList>
    </citation>
    <scope>NUCLEOTIDE SEQUENCE</scope>
    <source>
        <strain evidence="7">M1</strain>
    </source>
</reference>
<evidence type="ECO:0000256" key="1">
    <source>
        <dbReference type="ARBA" id="ARBA00005896"/>
    </source>
</evidence>
<proteinExistence type="inferred from homology"/>
<dbReference type="GeneID" id="66979696"/>
<keyword evidence="2" id="KW-0479">Metal-binding</keyword>
<dbReference type="PANTHER" id="PTHR43779">
    <property type="entry name" value="DIOXYGENASE RV0097-RELATED"/>
    <property type="match status" value="1"/>
</dbReference>
<dbReference type="Gene3D" id="3.60.130.10">
    <property type="entry name" value="Clavaminate synthase-like"/>
    <property type="match status" value="1"/>
</dbReference>
<feature type="domain" description="TauD/TfdA-like" evidence="6">
    <location>
        <begin position="11"/>
        <end position="103"/>
    </location>
</feature>
<evidence type="ECO:0000256" key="3">
    <source>
        <dbReference type="ARBA" id="ARBA00022964"/>
    </source>
</evidence>
<dbReference type="RefSeq" id="XP_043133859.1">
    <property type="nucleotide sequence ID" value="XM_043285137.1"/>
</dbReference>
<dbReference type="EMBL" id="AP024417">
    <property type="protein sequence ID" value="BCR85337.1"/>
    <property type="molecule type" value="Genomic_DNA"/>
</dbReference>
<keyword evidence="4" id="KW-0560">Oxidoreductase</keyword>
<evidence type="ECO:0000313" key="8">
    <source>
        <dbReference type="Proteomes" id="UP000637239"/>
    </source>
</evidence>
<evidence type="ECO:0000259" key="6">
    <source>
        <dbReference type="Pfam" id="PF02668"/>
    </source>
</evidence>
<comment type="similarity">
    <text evidence="1">Belongs to the TfdA dioxygenase family.</text>
</comment>
<dbReference type="AlphaFoldDB" id="A0A7R7ZLQ2"/>